<dbReference type="InterPro" id="IPR002197">
    <property type="entry name" value="HTH_Fis"/>
</dbReference>
<dbReference type="SUPFAM" id="SSF46689">
    <property type="entry name" value="Homeodomain-like"/>
    <property type="match status" value="1"/>
</dbReference>
<dbReference type="RefSeq" id="WP_169788730.1">
    <property type="nucleotide sequence ID" value="NZ_CP012332.1"/>
</dbReference>
<protein>
    <recommendedName>
        <fullName evidence="2">DNA binding HTH domain-containing protein</fullName>
    </recommendedName>
</protein>
<dbReference type="STRING" id="1391653.AKJ08_0366"/>
<dbReference type="GO" id="GO:0043565">
    <property type="term" value="F:sequence-specific DNA binding"/>
    <property type="evidence" value="ECO:0007669"/>
    <property type="project" value="InterPro"/>
</dbReference>
<dbReference type="Gene3D" id="1.10.10.60">
    <property type="entry name" value="Homeodomain-like"/>
    <property type="match status" value="1"/>
</dbReference>
<evidence type="ECO:0000259" key="2">
    <source>
        <dbReference type="Pfam" id="PF02954"/>
    </source>
</evidence>
<keyword evidence="4" id="KW-1185">Reference proteome</keyword>
<reference evidence="3 4" key="1">
    <citation type="submission" date="2015-08" db="EMBL/GenBank/DDBJ databases">
        <authorList>
            <person name="Babu N.S."/>
            <person name="Beckwith C.J."/>
            <person name="Beseler K.G."/>
            <person name="Brison A."/>
            <person name="Carone J.V."/>
            <person name="Caskin T.P."/>
            <person name="Diamond M."/>
            <person name="Durham M.E."/>
            <person name="Foxe J.M."/>
            <person name="Go M."/>
            <person name="Henderson B.A."/>
            <person name="Jones I.B."/>
            <person name="McGettigan J.A."/>
            <person name="Micheletti S.J."/>
            <person name="Nasrallah M.E."/>
            <person name="Ortiz D."/>
            <person name="Piller C.R."/>
            <person name="Privatt S.R."/>
            <person name="Schneider S.L."/>
            <person name="Sharp S."/>
            <person name="Smith T.C."/>
            <person name="Stanton J.D."/>
            <person name="Ullery H.E."/>
            <person name="Wilson R.J."/>
            <person name="Serrano M.G."/>
            <person name="Buck G."/>
            <person name="Lee V."/>
            <person name="Wang Y."/>
            <person name="Carvalho R."/>
            <person name="Voegtly L."/>
            <person name="Shi R."/>
            <person name="Duckworth R."/>
            <person name="Johnson A."/>
            <person name="Loviza R."/>
            <person name="Walstead R."/>
            <person name="Shah Z."/>
            <person name="Kiflezghi M."/>
            <person name="Wade K."/>
            <person name="Ball S.L."/>
            <person name="Bradley K.W."/>
            <person name="Asai D.J."/>
            <person name="Bowman C.A."/>
            <person name="Russell D.A."/>
            <person name="Pope W.H."/>
            <person name="Jacobs-Sera D."/>
            <person name="Hendrix R.W."/>
            <person name="Hatfull G.F."/>
        </authorList>
    </citation>
    <scope>NUCLEOTIDE SEQUENCE [LARGE SCALE GENOMIC DNA]</scope>
    <source>
        <strain evidence="3 4">DSM 27710</strain>
    </source>
</reference>
<evidence type="ECO:0000256" key="1">
    <source>
        <dbReference type="SAM" id="MobiDB-lite"/>
    </source>
</evidence>
<evidence type="ECO:0000313" key="3">
    <source>
        <dbReference type="EMBL" id="AKU89979.1"/>
    </source>
</evidence>
<dbReference type="AlphaFoldDB" id="A0A0K1PA35"/>
<feature type="region of interest" description="Disordered" evidence="1">
    <location>
        <begin position="148"/>
        <end position="196"/>
    </location>
</feature>
<sequence>MRALLRTDRADDALARALAQAGLYVERVPADEAKARSALPDVAVIDPRLLGGEAPALPCEAAPPPGEGASLEELCYLRLVALLDRLQGGTLPALFSTVMEQTERALLRIALERSDGISAAAEMLGIHRNTLSRRLADLGLRTAKAAQAHTFRSQGARSQGPRAQGGAAEKPSRAVRSGAARGSAKPSPGGKRRKPE</sequence>
<gene>
    <name evidence="3" type="ORF">AKJ08_0366</name>
</gene>
<dbReference type="InterPro" id="IPR009057">
    <property type="entry name" value="Homeodomain-like_sf"/>
</dbReference>
<accession>A0A0K1PA35</accession>
<feature type="compositionally biased region" description="Low complexity" evidence="1">
    <location>
        <begin position="174"/>
        <end position="184"/>
    </location>
</feature>
<proteinExistence type="predicted"/>
<feature type="domain" description="DNA binding HTH" evidence="2">
    <location>
        <begin position="99"/>
        <end position="136"/>
    </location>
</feature>
<organism evidence="3 4">
    <name type="scientific">Vulgatibacter incomptus</name>
    <dbReference type="NCBI Taxonomy" id="1391653"/>
    <lineage>
        <taxon>Bacteria</taxon>
        <taxon>Pseudomonadati</taxon>
        <taxon>Myxococcota</taxon>
        <taxon>Myxococcia</taxon>
        <taxon>Myxococcales</taxon>
        <taxon>Cystobacterineae</taxon>
        <taxon>Vulgatibacteraceae</taxon>
        <taxon>Vulgatibacter</taxon>
    </lineage>
</organism>
<name>A0A0K1PA35_9BACT</name>
<dbReference type="KEGG" id="vin:AKJ08_0366"/>
<evidence type="ECO:0000313" key="4">
    <source>
        <dbReference type="Proteomes" id="UP000055590"/>
    </source>
</evidence>
<dbReference type="Proteomes" id="UP000055590">
    <property type="component" value="Chromosome"/>
</dbReference>
<dbReference type="EMBL" id="CP012332">
    <property type="protein sequence ID" value="AKU89979.1"/>
    <property type="molecule type" value="Genomic_DNA"/>
</dbReference>
<dbReference type="Pfam" id="PF02954">
    <property type="entry name" value="HTH_8"/>
    <property type="match status" value="1"/>
</dbReference>